<protein>
    <submittedName>
        <fullName evidence="9">MMS2 protein</fullName>
    </submittedName>
</protein>
<dbReference type="Pfam" id="PF00171">
    <property type="entry name" value="Aldedh"/>
    <property type="match status" value="3"/>
</dbReference>
<comment type="similarity">
    <text evidence="4">Belongs to the aldehyde dehydrogenase family.</text>
</comment>
<dbReference type="InterPro" id="IPR029510">
    <property type="entry name" value="Ald_DH_CS_GLU"/>
</dbReference>
<evidence type="ECO:0000313" key="10">
    <source>
        <dbReference type="Proteomes" id="UP000011668"/>
    </source>
</evidence>
<feature type="compositionally biased region" description="Basic and acidic residues" evidence="5">
    <location>
        <begin position="1955"/>
        <end position="1982"/>
    </location>
</feature>
<feature type="region of interest" description="Disordered" evidence="5">
    <location>
        <begin position="22"/>
        <end position="76"/>
    </location>
</feature>
<evidence type="ECO:0000259" key="8">
    <source>
        <dbReference type="Pfam" id="PF00171"/>
    </source>
</evidence>
<dbReference type="InterPro" id="IPR016161">
    <property type="entry name" value="Ald_DH/histidinol_DH"/>
</dbReference>
<evidence type="ECO:0000256" key="2">
    <source>
        <dbReference type="ARBA" id="ARBA00038101"/>
    </source>
</evidence>
<feature type="transmembrane region" description="Helical" evidence="6">
    <location>
        <begin position="2012"/>
        <end position="2031"/>
    </location>
</feature>
<dbReference type="GO" id="GO:0005789">
    <property type="term" value="C:endoplasmic reticulum membrane"/>
    <property type="evidence" value="ECO:0007669"/>
    <property type="project" value="TreeGrafter"/>
</dbReference>
<evidence type="ECO:0000313" key="9">
    <source>
        <dbReference type="EMBL" id="ELU42202.1"/>
    </source>
</evidence>
<evidence type="ECO:0000256" key="4">
    <source>
        <dbReference type="RuleBase" id="RU003345"/>
    </source>
</evidence>
<evidence type="ECO:0000256" key="3">
    <source>
        <dbReference type="PROSITE-ProRule" id="PRU10007"/>
    </source>
</evidence>
<dbReference type="GO" id="GO:0016620">
    <property type="term" value="F:oxidoreductase activity, acting on the aldehyde or oxo group of donors, NAD or NADP as acceptor"/>
    <property type="evidence" value="ECO:0007669"/>
    <property type="project" value="InterPro"/>
</dbReference>
<feature type="compositionally biased region" description="Low complexity" evidence="5">
    <location>
        <begin position="22"/>
        <end position="44"/>
    </location>
</feature>
<feature type="region of interest" description="Disordered" evidence="5">
    <location>
        <begin position="1706"/>
        <end position="1734"/>
    </location>
</feature>
<dbReference type="InterPro" id="IPR023296">
    <property type="entry name" value="Glyco_hydro_beta-prop_sf"/>
</dbReference>
<keyword evidence="1 4" id="KW-0560">Oxidoreductase</keyword>
<keyword evidence="10" id="KW-1185">Reference proteome</keyword>
<sequence>MRIVSIVVLTLALRIFAQSTSTESNNGSNLSTSSTTESDTLVSVAPTTTISEPENSGTTTTTSTTESPTATAPPPVGGGATCVQSCLAKAATQIQFAVHSAAYMSTAQICFSDSFCQNADVQNAIGDYGTVCRNGNQNSGTETSPRSTSPTPSRTRSRSDSLTSATTQTFVVTSGAVLTLSGGSTTRIVSDFTTTRTGQVGDFATDSTPVQGTETSRPTSNYATSVHLIGRNHGQALATLGIFNALALAIACDDATPCGLAFLKVSARSKGVLSFMASIFISSPNDDPQHVSPAQKALCKITPLLTQMSDYTHIINGKAVTSSMSMTVINPANMQKIAEVPVADKELVTVAAARAAFPSWSTKSQEDRAAALLKMASVIEENMQEYKHILTSEQGKTLANAEFELGVCIAALRDTAELRLSDNIIFEDNEAKVIERRVPIGVELYHGRGFVLSKEYIKTKSDNRNFPLILAMLKLAPAILAGNTFILKPSPFTPLTSLRMIKDMQAFLPPGVVSILSGDDSLGPLITDHPDIDKISFTGSTETGKKVMAGASVGLKRLTLELGGKDPAIILPDVDPSKIAPKRCGSWYPARTSTKYPTVRYQFYKPAYAWVPMHFFNRYKRVISFIEDSHANNYTFALGGVVPTDPIDGLFIPVSIVDNPPEDSKIVREEPFGPIVPLLKWSNEEEVIRRASHKKSGLGVENGIHGLWSFTSIQSLTLKKHPLFPGHRTLRHPDVCECLPVFGRINYSMRHHKRTSFCQNDTTGTPRAKRQTSGPLHSLHILMIRRAYEQSIMSTDQQELAHPTRQPEALRPGCIQTSLGPAWYAPIGCSAILGKTGDLVNNSLRCFVISHPTNGSSSHRVFCRDNIGCLGFYGDGSDPYMRQHGPTSKLPVPPSFGPTPHHPVAVICSSWFMGPDILVTTGRIAIPNRDVWAIDATILFLPAGPYLVFSSWDGDDKMNSATSVGNAVKISRPTNAWEQVASKVNEGPVSPVIMGTVNADALANADSASGCMGTGYSLGSLELIGSDPLSASSWAKYNNGPIFKAAFGNYAPGHNGFFTAFTMLPPHLRSPATETGGQWFRPSGGILMAPPIWANLVRSRTMYQSLLEVAPIRVGWIKSCLHRVLSRTPRHHTPVPREYHSMRLTCGRRRNVLLALTLIVACTSTAATTTTETSVAPITQESNVAQEDVGTAPVSVSVDRSDMTLAQKSLADALSIIKALDALPPNTASPLDATLPTWISSLFPNPSGPVASALRIVTKLRSQQWLPSFLSSRASRDEARVRQRVSRLEALLQRSIELGNTDAIYALAHISVYPPVGMAVEAGRAYDLYSRHADLTGNGTSQGMLGFFYASGYGGIVPVDQAKASLYYTFGAAGGDPSSQMAMGYRYWAGIGVREDCMAALEWYERASHQAMSHFLSGPPGGRTLPLKPTKLSDLSGGLYGHGASVASTGYNSLRAPITAANARAAGETWDDVLEYYTYHADRQEPDFALKLAKIYYHGSIYAGEAVGKVQRDYWRAAKYFRSVARKVWLRDNLATPLLGRKELTKDEQSVLAHATIACTYLGKMYLRGEGFRPDARVARMWFMRGAEFGEKDSQNGLGIIYRDGLIDGKPDYKQAAHYFAAAAGQDHSEAQVNYGKILYQRKEYANALPFFETAIRHAAPFEAYYYLADYNTQRARTGEPSACSMAVAFHKHIAERGTWALNEGGLVLPGDQDRETASTAPPGSTDGSTSSAWRELKEDGELNFGGMGVGMAGVGEERMIRWSIESERGEEVAQNNLAFVLDQAWKDKSSLRQHHKSSNDTSTRLALQHYTRSAAQRNVDALVKVGDYHFYGLGTPKDAAKAVGYYSAAVDTQVSALAMWNLGWCYEYGVGVPKDYHLAKRHYDMALATNTEAYYPATFALIRLYFKSMYYTLTGGTDKSLLLLGDEGLDGEDTWDITKRLTGGGSGGKSMPNSKDKEQPREEDPVKWGRQRGQELDRERGEQDMDYLAEDFFDGMTRRQNRDDEDDEDELLETIFLVVLCALISGLVYLRGRYAQRQREDQQEQEENPMFPLGENFGVERTVAVYDHHLKCAYTTISLALLQAC</sequence>
<dbReference type="SUPFAM" id="SSF53720">
    <property type="entry name" value="ALDH-like"/>
    <property type="match status" value="1"/>
</dbReference>
<dbReference type="Gene3D" id="1.25.40.10">
    <property type="entry name" value="Tetratricopeptide repeat domain"/>
    <property type="match status" value="3"/>
</dbReference>
<comment type="caution">
    <text evidence="9">The sequence shown here is derived from an EMBL/GenBank/DDBJ whole genome shotgun (WGS) entry which is preliminary data.</text>
</comment>
<dbReference type="Proteomes" id="UP000011668">
    <property type="component" value="Unassembled WGS sequence"/>
</dbReference>
<feature type="compositionally biased region" description="Low complexity" evidence="5">
    <location>
        <begin position="58"/>
        <end position="70"/>
    </location>
</feature>
<dbReference type="SUPFAM" id="SSF81901">
    <property type="entry name" value="HCP-like"/>
    <property type="match status" value="3"/>
</dbReference>
<dbReference type="InterPro" id="IPR016162">
    <property type="entry name" value="Ald_DH_N"/>
</dbReference>
<feature type="domain" description="Aldehyde dehydrogenase" evidence="8">
    <location>
        <begin position="465"/>
        <end position="580"/>
    </location>
</feature>
<evidence type="ECO:0000256" key="5">
    <source>
        <dbReference type="SAM" id="MobiDB-lite"/>
    </source>
</evidence>
<feature type="signal peptide" evidence="7">
    <location>
        <begin position="1"/>
        <end position="19"/>
    </location>
</feature>
<evidence type="ECO:0000256" key="7">
    <source>
        <dbReference type="SAM" id="SignalP"/>
    </source>
</evidence>
<keyword evidence="6" id="KW-1133">Transmembrane helix</keyword>
<feature type="region of interest" description="Disordered" evidence="5">
    <location>
        <begin position="136"/>
        <end position="164"/>
    </location>
</feature>
<dbReference type="PANTHER" id="PTHR11102">
    <property type="entry name" value="SEL-1-LIKE PROTEIN"/>
    <property type="match status" value="1"/>
</dbReference>
<gene>
    <name evidence="9" type="ORF">AG1IA_03767</name>
</gene>
<feature type="compositionally biased region" description="Polar residues" evidence="5">
    <location>
        <begin position="205"/>
        <end position="219"/>
    </location>
</feature>
<dbReference type="PROSITE" id="PS00687">
    <property type="entry name" value="ALDEHYDE_DEHYDR_GLU"/>
    <property type="match status" value="1"/>
</dbReference>
<organism evidence="9 10">
    <name type="scientific">Thanatephorus cucumeris (strain AG1-IA)</name>
    <name type="common">Rice sheath blight fungus</name>
    <name type="synonym">Rhizoctonia solani</name>
    <dbReference type="NCBI Taxonomy" id="983506"/>
    <lineage>
        <taxon>Eukaryota</taxon>
        <taxon>Fungi</taxon>
        <taxon>Dikarya</taxon>
        <taxon>Basidiomycota</taxon>
        <taxon>Agaricomycotina</taxon>
        <taxon>Agaricomycetes</taxon>
        <taxon>Cantharellales</taxon>
        <taxon>Ceratobasidiaceae</taxon>
        <taxon>Rhizoctonia</taxon>
        <taxon>Rhizoctonia solani AG-1</taxon>
    </lineage>
</organism>
<dbReference type="InterPro" id="IPR015590">
    <property type="entry name" value="Aldehyde_DH_dom"/>
</dbReference>
<dbReference type="SMART" id="SM00671">
    <property type="entry name" value="SEL1"/>
    <property type="match status" value="7"/>
</dbReference>
<proteinExistence type="inferred from homology"/>
<dbReference type="GO" id="GO:0036503">
    <property type="term" value="P:ERAD pathway"/>
    <property type="evidence" value="ECO:0007669"/>
    <property type="project" value="TreeGrafter"/>
</dbReference>
<keyword evidence="6" id="KW-0472">Membrane</keyword>
<dbReference type="InterPro" id="IPR016163">
    <property type="entry name" value="Ald_DH_C"/>
</dbReference>
<evidence type="ECO:0000256" key="6">
    <source>
        <dbReference type="SAM" id="Phobius"/>
    </source>
</evidence>
<dbReference type="InterPro" id="IPR006597">
    <property type="entry name" value="Sel1-like"/>
</dbReference>
<dbReference type="Gene3D" id="3.40.309.10">
    <property type="entry name" value="Aldehyde Dehydrogenase, Chain A, domain 2"/>
    <property type="match status" value="1"/>
</dbReference>
<comment type="similarity">
    <text evidence="2">Belongs to the sel-1 family.</text>
</comment>
<feature type="domain" description="Aldehyde dehydrogenase" evidence="8">
    <location>
        <begin position="608"/>
        <end position="699"/>
    </location>
</feature>
<dbReference type="OrthoDB" id="27934at2759"/>
<evidence type="ECO:0000256" key="1">
    <source>
        <dbReference type="ARBA" id="ARBA00023002"/>
    </source>
</evidence>
<feature type="chain" id="PRO_5003997094" evidence="7">
    <location>
        <begin position="20"/>
        <end position="2086"/>
    </location>
</feature>
<feature type="active site" evidence="3">
    <location>
        <position position="561"/>
    </location>
</feature>
<feature type="region of interest" description="Disordered" evidence="5">
    <location>
        <begin position="200"/>
        <end position="219"/>
    </location>
</feature>
<keyword evidence="6" id="KW-0812">Transmembrane</keyword>
<reference evidence="9 10" key="1">
    <citation type="journal article" date="2013" name="Nat. Commun.">
        <title>The evolution and pathogenic mechanisms of the rice sheath blight pathogen.</title>
        <authorList>
            <person name="Zheng A."/>
            <person name="Lin R."/>
            <person name="Xu L."/>
            <person name="Qin P."/>
            <person name="Tang C."/>
            <person name="Ai P."/>
            <person name="Zhang D."/>
            <person name="Liu Y."/>
            <person name="Sun Z."/>
            <person name="Feng H."/>
            <person name="Wang Y."/>
            <person name="Chen Y."/>
            <person name="Liang X."/>
            <person name="Fu R."/>
            <person name="Li Q."/>
            <person name="Zhang J."/>
            <person name="Yu X."/>
            <person name="Xie Z."/>
            <person name="Ding L."/>
            <person name="Guan P."/>
            <person name="Tang J."/>
            <person name="Liang Y."/>
            <person name="Wang S."/>
            <person name="Deng Q."/>
            <person name="Li S."/>
            <person name="Zhu J."/>
            <person name="Wang L."/>
            <person name="Liu H."/>
            <person name="Li P."/>
        </authorList>
    </citation>
    <scope>NUCLEOTIDE SEQUENCE [LARGE SCALE GENOMIC DNA]</scope>
    <source>
        <strain evidence="10">AG-1 IA</strain>
    </source>
</reference>
<accession>L8WZF5</accession>
<dbReference type="InterPro" id="IPR011990">
    <property type="entry name" value="TPR-like_helical_dom_sf"/>
</dbReference>
<dbReference type="EMBL" id="AFRT01000901">
    <property type="protein sequence ID" value="ELU42202.1"/>
    <property type="molecule type" value="Genomic_DNA"/>
</dbReference>
<dbReference type="HOGENOM" id="CLU_232585_0_0_1"/>
<name>L8WZF5_THACA</name>
<dbReference type="InterPro" id="IPR050767">
    <property type="entry name" value="Sel1_AlgK"/>
</dbReference>
<dbReference type="SUPFAM" id="SSF75005">
    <property type="entry name" value="Arabinanase/levansucrase/invertase"/>
    <property type="match status" value="1"/>
</dbReference>
<feature type="compositionally biased region" description="Polar residues" evidence="5">
    <location>
        <begin position="45"/>
        <end position="57"/>
    </location>
</feature>
<keyword evidence="7" id="KW-0732">Signal</keyword>
<feature type="domain" description="Aldehyde dehydrogenase" evidence="8">
    <location>
        <begin position="324"/>
        <end position="442"/>
    </location>
</feature>
<dbReference type="Gene3D" id="3.40.605.10">
    <property type="entry name" value="Aldehyde Dehydrogenase, Chain A, domain 1"/>
    <property type="match status" value="1"/>
</dbReference>
<dbReference type="Gene3D" id="2.115.10.20">
    <property type="entry name" value="Glycosyl hydrolase domain, family 43"/>
    <property type="match status" value="1"/>
</dbReference>
<dbReference type="Pfam" id="PF08238">
    <property type="entry name" value="Sel1"/>
    <property type="match status" value="6"/>
</dbReference>
<feature type="region of interest" description="Disordered" evidence="5">
    <location>
        <begin position="1941"/>
        <end position="1982"/>
    </location>
</feature>
<feature type="compositionally biased region" description="Polar residues" evidence="5">
    <location>
        <begin position="1718"/>
        <end position="1733"/>
    </location>
</feature>
<dbReference type="STRING" id="983506.L8WZF5"/>
<dbReference type="PANTHER" id="PTHR11102:SF147">
    <property type="entry name" value="SEL1L ADAPTOR SUBUNIT OF ERAD E3 UBIQUITIN LIGASE"/>
    <property type="match status" value="1"/>
</dbReference>
<feature type="compositionally biased region" description="Low complexity" evidence="5">
    <location>
        <begin position="141"/>
        <end position="164"/>
    </location>
</feature>